<reference evidence="3 4" key="1">
    <citation type="submission" date="2021-07" db="EMBL/GenBank/DDBJ databases">
        <title>Actinomadura sp. PM05-2 isolated from lichen.</title>
        <authorList>
            <person name="Somphong A."/>
            <person name="Phongsopitanun W."/>
            <person name="Tanasupawat S."/>
            <person name="Peongsungnone V."/>
        </authorList>
    </citation>
    <scope>NUCLEOTIDE SEQUENCE [LARGE SCALE GENOMIC DNA]</scope>
    <source>
        <strain evidence="3 4">PM05-2</strain>
    </source>
</reference>
<feature type="region of interest" description="Disordered" evidence="1">
    <location>
        <begin position="1"/>
        <end position="110"/>
    </location>
</feature>
<protein>
    <submittedName>
        <fullName evidence="3">Transposase</fullName>
    </submittedName>
</protein>
<evidence type="ECO:0000259" key="2">
    <source>
        <dbReference type="Pfam" id="PF01797"/>
    </source>
</evidence>
<dbReference type="SUPFAM" id="SSF143422">
    <property type="entry name" value="Transposase IS200-like"/>
    <property type="match status" value="1"/>
</dbReference>
<dbReference type="Proteomes" id="UP000774570">
    <property type="component" value="Unassembled WGS sequence"/>
</dbReference>
<evidence type="ECO:0000256" key="1">
    <source>
        <dbReference type="SAM" id="MobiDB-lite"/>
    </source>
</evidence>
<dbReference type="Gene3D" id="3.30.70.1290">
    <property type="entry name" value="Transposase IS200-like"/>
    <property type="match status" value="1"/>
</dbReference>
<dbReference type="InterPro" id="IPR036515">
    <property type="entry name" value="Transposase_17_sf"/>
</dbReference>
<dbReference type="RefSeq" id="WP_220163203.1">
    <property type="nucleotide sequence ID" value="NZ_JAIBOA010000002.1"/>
</dbReference>
<feature type="domain" description="Transposase IS200-like" evidence="2">
    <location>
        <begin position="6"/>
        <end position="88"/>
    </location>
</feature>
<dbReference type="EMBL" id="JAIBOA010000002">
    <property type="protein sequence ID" value="MBW8481449.1"/>
    <property type="molecule type" value="Genomic_DNA"/>
</dbReference>
<evidence type="ECO:0000313" key="3">
    <source>
        <dbReference type="EMBL" id="MBW8481449.1"/>
    </source>
</evidence>
<sequence>MCAPTFEAEPAEFNGENDHPHPPADFPPKAAARSAGSLKDISSRRPRQELPDQVRHYYRTDKLWSGSSIAGSAGGASPGVVHRYIQQQNRSGQSAARAWRPSRRAPSPLA</sequence>
<organism evidence="3 4">
    <name type="scientific">Actinomadura parmotrematis</name>
    <dbReference type="NCBI Taxonomy" id="2864039"/>
    <lineage>
        <taxon>Bacteria</taxon>
        <taxon>Bacillati</taxon>
        <taxon>Actinomycetota</taxon>
        <taxon>Actinomycetes</taxon>
        <taxon>Streptosporangiales</taxon>
        <taxon>Thermomonosporaceae</taxon>
        <taxon>Actinomadura</taxon>
    </lineage>
</organism>
<accession>A0ABS7FNU2</accession>
<proteinExistence type="predicted"/>
<feature type="compositionally biased region" description="Basic and acidic residues" evidence="1">
    <location>
        <begin position="41"/>
        <end position="62"/>
    </location>
</feature>
<evidence type="ECO:0000313" key="4">
    <source>
        <dbReference type="Proteomes" id="UP000774570"/>
    </source>
</evidence>
<dbReference type="InterPro" id="IPR002686">
    <property type="entry name" value="Transposase_17"/>
</dbReference>
<name>A0ABS7FNU2_9ACTN</name>
<keyword evidence="4" id="KW-1185">Reference proteome</keyword>
<gene>
    <name evidence="3" type="ORF">K1Y72_03630</name>
</gene>
<feature type="compositionally biased region" description="Low complexity" evidence="1">
    <location>
        <begin position="94"/>
        <end position="110"/>
    </location>
</feature>
<comment type="caution">
    <text evidence="3">The sequence shown here is derived from an EMBL/GenBank/DDBJ whole genome shotgun (WGS) entry which is preliminary data.</text>
</comment>
<dbReference type="Pfam" id="PF01797">
    <property type="entry name" value="Y1_Tnp"/>
    <property type="match status" value="1"/>
</dbReference>